<dbReference type="PANTHER" id="PTHR34216:SF3">
    <property type="entry name" value="POLY-BETA-1,6-N-ACETYL-D-GLUCOSAMINE N-DEACETYLASE"/>
    <property type="match status" value="1"/>
</dbReference>
<dbReference type="CDD" id="cd10918">
    <property type="entry name" value="CE4_NodB_like_5s_6s"/>
    <property type="match status" value="1"/>
</dbReference>
<name>Q82W49_NITEU</name>
<dbReference type="PANTHER" id="PTHR34216">
    <property type="match status" value="1"/>
</dbReference>
<feature type="domain" description="NodB homology" evidence="3">
    <location>
        <begin position="72"/>
        <end position="316"/>
    </location>
</feature>
<dbReference type="InterPro" id="IPR051398">
    <property type="entry name" value="Polysacch_Deacetylase"/>
</dbReference>
<sequence length="316" mass="34831">MKILPSLFSPAGKNSKLSIVIYHRVLPEPDLLTGEGGIAQFEKGLSYLTNNFNILPLSEAVNKLRSGTLPGRAACITFDDGYADNAEIALPILQKHGVTATFFIASGFLDGGRMWNDTVIESVRRAKGDKLDLNAIGLGNHAIATLEQRRETLNLLINKLKYLPHEARASQVDKLSTIIAADLPDNLMMISAQVRQLHDAGMEIGGHTLTHPILASIDDAAARTEIAEGKAKLEAIIDTPLRLFAYPNGKPGKDYLSAHVKMIKDAGFEAAVSTAWGAARQDSDMFQLPRFTPWDQSEWRYVLRMVRNMRQRIQTV</sequence>
<evidence type="ECO:0000259" key="3">
    <source>
        <dbReference type="PROSITE" id="PS51677"/>
    </source>
</evidence>
<dbReference type="GO" id="GO:0005576">
    <property type="term" value="C:extracellular region"/>
    <property type="evidence" value="ECO:0007669"/>
    <property type="project" value="UniProtKB-SubCell"/>
</dbReference>
<dbReference type="InterPro" id="IPR002509">
    <property type="entry name" value="NODB_dom"/>
</dbReference>
<comment type="subcellular location">
    <subcellularLocation>
        <location evidence="1">Secreted</location>
    </subcellularLocation>
</comment>
<dbReference type="EMBL" id="AL954747">
    <property type="protein sequence ID" value="CAD84758.1"/>
    <property type="molecule type" value="Genomic_DNA"/>
</dbReference>
<evidence type="ECO:0000256" key="2">
    <source>
        <dbReference type="ARBA" id="ARBA00022729"/>
    </source>
</evidence>
<dbReference type="GO" id="GO:0016810">
    <property type="term" value="F:hydrolase activity, acting on carbon-nitrogen (but not peptide) bonds"/>
    <property type="evidence" value="ECO:0007669"/>
    <property type="project" value="InterPro"/>
</dbReference>
<dbReference type="Proteomes" id="UP000001416">
    <property type="component" value="Chromosome"/>
</dbReference>
<evidence type="ECO:0000256" key="1">
    <source>
        <dbReference type="ARBA" id="ARBA00004613"/>
    </source>
</evidence>
<reference evidence="4 5" key="1">
    <citation type="journal article" date="2003" name="J. Bacteriol.">
        <title>Complete genome sequence of the ammonia-oxidizing bacterium and obligate chemolithoautotroph Nitrosomonas europaea.</title>
        <authorList>
            <person name="Chain P."/>
            <person name="Lamerdin J."/>
            <person name="Larimer F."/>
            <person name="Regala W."/>
            <person name="Land M."/>
            <person name="Hauser L."/>
            <person name="Hooper A."/>
            <person name="Klotz M."/>
            <person name="Norton J."/>
            <person name="Sayavedra-Soto L."/>
            <person name="Arciero D."/>
            <person name="Hommes N."/>
            <person name="Whittaker M."/>
            <person name="Arp D."/>
        </authorList>
    </citation>
    <scope>NUCLEOTIDE SEQUENCE [LARGE SCALE GENOMIC DNA]</scope>
    <source>
        <strain evidence="5">ATCC 19718 / CIP 103999 / KCTC 2705 / NBRC 14298</strain>
    </source>
</reference>
<dbReference type="GeneID" id="87104038"/>
<accession>Q82W49</accession>
<dbReference type="DNASU" id="1081788"/>
<dbReference type="PROSITE" id="PS51677">
    <property type="entry name" value="NODB"/>
    <property type="match status" value="1"/>
</dbReference>
<keyword evidence="2" id="KW-0732">Signal</keyword>
<proteinExistence type="predicted"/>
<dbReference type="PhylomeDB" id="Q82W49"/>
<evidence type="ECO:0000313" key="5">
    <source>
        <dbReference type="Proteomes" id="UP000001416"/>
    </source>
</evidence>
<dbReference type="eggNOG" id="COG0726">
    <property type="taxonomic scope" value="Bacteria"/>
</dbReference>
<dbReference type="KEGG" id="neu:NE0847"/>
<dbReference type="OrthoDB" id="9814639at2"/>
<dbReference type="Gene3D" id="3.20.20.370">
    <property type="entry name" value="Glycoside hydrolase/deacetylase"/>
    <property type="match status" value="1"/>
</dbReference>
<dbReference type="STRING" id="228410.NE0847"/>
<dbReference type="AlphaFoldDB" id="Q82W49"/>
<gene>
    <name evidence="4" type="ordered locus">NE0847</name>
</gene>
<dbReference type="HOGENOM" id="CLU_030024_1_1_4"/>
<dbReference type="GO" id="GO:0005975">
    <property type="term" value="P:carbohydrate metabolic process"/>
    <property type="evidence" value="ECO:0007669"/>
    <property type="project" value="InterPro"/>
</dbReference>
<evidence type="ECO:0000313" key="4">
    <source>
        <dbReference type="EMBL" id="CAD84758.1"/>
    </source>
</evidence>
<dbReference type="Pfam" id="PF01522">
    <property type="entry name" value="Polysacc_deac_1"/>
    <property type="match status" value="1"/>
</dbReference>
<organism evidence="4 5">
    <name type="scientific">Nitrosomonas europaea (strain ATCC 19718 / CIP 103999 / KCTC 2705 / NBRC 14298)</name>
    <dbReference type="NCBI Taxonomy" id="228410"/>
    <lineage>
        <taxon>Bacteria</taxon>
        <taxon>Pseudomonadati</taxon>
        <taxon>Pseudomonadota</taxon>
        <taxon>Betaproteobacteria</taxon>
        <taxon>Nitrosomonadales</taxon>
        <taxon>Nitrosomonadaceae</taxon>
        <taxon>Nitrosomonas</taxon>
    </lineage>
</organism>
<dbReference type="RefSeq" id="WP_011111458.1">
    <property type="nucleotide sequence ID" value="NC_004757.1"/>
</dbReference>
<dbReference type="SUPFAM" id="SSF88713">
    <property type="entry name" value="Glycoside hydrolase/deacetylase"/>
    <property type="match status" value="1"/>
</dbReference>
<dbReference type="InterPro" id="IPR011330">
    <property type="entry name" value="Glyco_hydro/deAcase_b/a-brl"/>
</dbReference>
<keyword evidence="5" id="KW-1185">Reference proteome</keyword>
<protein>
    <recommendedName>
        <fullName evidence="3">NodB homology domain-containing protein</fullName>
    </recommendedName>
</protein>